<dbReference type="InterPro" id="IPR002355">
    <property type="entry name" value="Cu_oxidase_Cu_BS"/>
</dbReference>
<dbReference type="Proteomes" id="UP000451565">
    <property type="component" value="Unassembled WGS sequence"/>
</dbReference>
<keyword evidence="8" id="KW-1185">Reference proteome</keyword>
<feature type="domain" description="Plastocyanin-like" evidence="5">
    <location>
        <begin position="474"/>
        <end position="600"/>
    </location>
</feature>
<dbReference type="InterPro" id="IPR033138">
    <property type="entry name" value="Cu_oxidase_CS"/>
</dbReference>
<dbReference type="InterPro" id="IPR011706">
    <property type="entry name" value="Cu-oxidase_C"/>
</dbReference>
<organism evidence="7 8">
    <name type="scientific">Glaciimonas soli</name>
    <dbReference type="NCBI Taxonomy" id="2590999"/>
    <lineage>
        <taxon>Bacteria</taxon>
        <taxon>Pseudomonadati</taxon>
        <taxon>Pseudomonadota</taxon>
        <taxon>Betaproteobacteria</taxon>
        <taxon>Burkholderiales</taxon>
        <taxon>Oxalobacteraceae</taxon>
        <taxon>Glaciimonas</taxon>
    </lineage>
</organism>
<dbReference type="GO" id="GO:0005507">
    <property type="term" value="F:copper ion binding"/>
    <property type="evidence" value="ECO:0007669"/>
    <property type="project" value="InterPro"/>
</dbReference>
<dbReference type="PANTHER" id="PTHR11709">
    <property type="entry name" value="MULTI-COPPER OXIDASE"/>
    <property type="match status" value="1"/>
</dbReference>
<evidence type="ECO:0000256" key="2">
    <source>
        <dbReference type="ARBA" id="ARBA00022723"/>
    </source>
</evidence>
<evidence type="ECO:0000313" key="8">
    <source>
        <dbReference type="Proteomes" id="UP000451565"/>
    </source>
</evidence>
<dbReference type="PANTHER" id="PTHR11709:SF518">
    <property type="entry name" value="MULTICOPPER OXIDASE"/>
    <property type="match status" value="1"/>
</dbReference>
<evidence type="ECO:0000259" key="6">
    <source>
        <dbReference type="Pfam" id="PF07732"/>
    </source>
</evidence>
<protein>
    <submittedName>
        <fullName evidence="7">Multicopper oxidase domain-containing protein</fullName>
    </submittedName>
</protein>
<gene>
    <name evidence="7" type="ORF">GEV47_09010</name>
</gene>
<dbReference type="GO" id="GO:0016491">
    <property type="term" value="F:oxidoreductase activity"/>
    <property type="evidence" value="ECO:0007669"/>
    <property type="project" value="UniProtKB-KW"/>
</dbReference>
<reference evidence="7 8" key="1">
    <citation type="submission" date="2019-10" db="EMBL/GenBank/DDBJ databases">
        <title>Glaciimonas soli sp. nov., a psychrophilic bacterium isolated from the forest soil of a high elevation mountain in Taiwan.</title>
        <authorList>
            <person name="Wang L.-T."/>
            <person name="Shieh W.Y."/>
        </authorList>
    </citation>
    <scope>NUCLEOTIDE SEQUENCE [LARGE SCALE GENOMIC DNA]</scope>
    <source>
        <strain evidence="7 8">GS1</strain>
    </source>
</reference>
<keyword evidence="4" id="KW-0472">Membrane</keyword>
<dbReference type="RefSeq" id="WP_153234439.1">
    <property type="nucleotide sequence ID" value="NZ_WINI01000004.1"/>
</dbReference>
<evidence type="ECO:0000256" key="4">
    <source>
        <dbReference type="SAM" id="Phobius"/>
    </source>
</evidence>
<dbReference type="EMBL" id="WINI01000004">
    <property type="protein sequence ID" value="MQR00821.1"/>
    <property type="molecule type" value="Genomic_DNA"/>
</dbReference>
<dbReference type="CDD" id="cd13853">
    <property type="entry name" value="CuRO_1_Tth-MCO_like"/>
    <property type="match status" value="1"/>
</dbReference>
<comment type="caution">
    <text evidence="7">The sequence shown here is derived from an EMBL/GenBank/DDBJ whole genome shotgun (WGS) entry which is preliminary data.</text>
</comment>
<sequence>MRGSKFGCRNFFTRTALCFIGFIFFTSFYSLNGWAAESLPPTVAQNSAAQLCPRPLPGSPVPEPEDLRSQNGVLKLDLTIRNYHEPDGSTRYCYQLPDGSQSPTLRLHPGDLLILRLKNDLVEDKTQSKSAAKPSAMDLLMLSKSTMHGMKFDKKADPCNSDMMSATSTNLHFHGLTVPPLCHQDDVLHTSIQPGDAAFEYRFNIPRDEPPGLYWYHPHIHGFSSKQVQGGASGALIIEGIERAIPAVAGLPERVLIIRDQDLQNPDAAPSKSEPVIPKTLLDNDGDATNNGTGFGKPAKDLSLNFVPVPYPDYPTASIKMKPNERQLWRVLNASSITYLNLAVLSNRRAQQLGVVAIDGVPQKSNADYPTSVEWVNHIGLPPGARVEFIVSGPPAGVPGLLVTRTVDTGPGGENVPNRALASITTEADAPEPQSILPMSHVPLPAATVPWLGDVTPTRVRKFFFSEKPSNPNDPNSPTDFYITEDGKTPTMFDPHSGVPNVVVNQGDVEDWIIENRSNELHAFHIHQIHFLVMDWAGMSVDEPFLRDTVNVPYFKDSMLKYPSVRLRMDFRDPNTVGTFVYHCHLMEHEDGGMMGTIRVIARDKQPQKNQPAS</sequence>
<keyword evidence="3" id="KW-0560">Oxidoreductase</keyword>
<dbReference type="PROSITE" id="PS00079">
    <property type="entry name" value="MULTICOPPER_OXIDASE1"/>
    <property type="match status" value="1"/>
</dbReference>
<dbReference type="OrthoDB" id="9757546at2"/>
<dbReference type="CDD" id="cd13900">
    <property type="entry name" value="CuRO_3_Tth-MCO_like"/>
    <property type="match status" value="1"/>
</dbReference>
<proteinExistence type="predicted"/>
<dbReference type="Gene3D" id="2.60.40.420">
    <property type="entry name" value="Cupredoxins - blue copper proteins"/>
    <property type="match status" value="3"/>
</dbReference>
<evidence type="ECO:0000256" key="1">
    <source>
        <dbReference type="ARBA" id="ARBA00004418"/>
    </source>
</evidence>
<dbReference type="Pfam" id="PF07732">
    <property type="entry name" value="Cu-oxidase_3"/>
    <property type="match status" value="1"/>
</dbReference>
<comment type="subcellular location">
    <subcellularLocation>
        <location evidence="1">Periplasm</location>
    </subcellularLocation>
</comment>
<dbReference type="PROSITE" id="PS00080">
    <property type="entry name" value="MULTICOPPER_OXIDASE2"/>
    <property type="match status" value="1"/>
</dbReference>
<name>A0A843YU10_9BURK</name>
<dbReference type="AlphaFoldDB" id="A0A843YU10"/>
<keyword evidence="4" id="KW-0812">Transmembrane</keyword>
<dbReference type="InterPro" id="IPR045087">
    <property type="entry name" value="Cu-oxidase_fam"/>
</dbReference>
<dbReference type="Pfam" id="PF07731">
    <property type="entry name" value="Cu-oxidase_2"/>
    <property type="match status" value="1"/>
</dbReference>
<feature type="transmembrane region" description="Helical" evidence="4">
    <location>
        <begin position="12"/>
        <end position="31"/>
    </location>
</feature>
<evidence type="ECO:0000256" key="3">
    <source>
        <dbReference type="ARBA" id="ARBA00023002"/>
    </source>
</evidence>
<accession>A0A843YU10</accession>
<feature type="domain" description="Plastocyanin-like" evidence="6">
    <location>
        <begin position="167"/>
        <end position="240"/>
    </location>
</feature>
<dbReference type="InterPro" id="IPR008972">
    <property type="entry name" value="Cupredoxin"/>
</dbReference>
<keyword evidence="2" id="KW-0479">Metal-binding</keyword>
<dbReference type="InterPro" id="IPR011707">
    <property type="entry name" value="Cu-oxidase-like_N"/>
</dbReference>
<dbReference type="SUPFAM" id="SSF49503">
    <property type="entry name" value="Cupredoxins"/>
    <property type="match status" value="3"/>
</dbReference>
<evidence type="ECO:0000259" key="5">
    <source>
        <dbReference type="Pfam" id="PF07731"/>
    </source>
</evidence>
<evidence type="ECO:0000313" key="7">
    <source>
        <dbReference type="EMBL" id="MQR00821.1"/>
    </source>
</evidence>
<keyword evidence="4" id="KW-1133">Transmembrane helix</keyword>
<dbReference type="GO" id="GO:0042597">
    <property type="term" value="C:periplasmic space"/>
    <property type="evidence" value="ECO:0007669"/>
    <property type="project" value="UniProtKB-SubCell"/>
</dbReference>